<name>A0A0F9U2A1_9ZZZZ</name>
<proteinExistence type="predicted"/>
<accession>A0A0F9U2A1</accession>
<dbReference type="EMBL" id="LAZR01000155">
    <property type="protein sequence ID" value="KKN85704.1"/>
    <property type="molecule type" value="Genomic_DNA"/>
</dbReference>
<protein>
    <submittedName>
        <fullName evidence="1">Uncharacterized protein</fullName>
    </submittedName>
</protein>
<gene>
    <name evidence="1" type="ORF">LCGC14_0275090</name>
</gene>
<evidence type="ECO:0000313" key="1">
    <source>
        <dbReference type="EMBL" id="KKN85704.1"/>
    </source>
</evidence>
<sequence>MSELQLLELQNLPILTKVERLCIRSDVRYLLIHGDCRYARAKDNEHLWRFEATLCKLEADLAKMTKDRDACEKEVASLKECVAKFIYEENGNEHRTRENVG</sequence>
<organism evidence="1">
    <name type="scientific">marine sediment metagenome</name>
    <dbReference type="NCBI Taxonomy" id="412755"/>
    <lineage>
        <taxon>unclassified sequences</taxon>
        <taxon>metagenomes</taxon>
        <taxon>ecological metagenomes</taxon>
    </lineage>
</organism>
<comment type="caution">
    <text evidence="1">The sequence shown here is derived from an EMBL/GenBank/DDBJ whole genome shotgun (WGS) entry which is preliminary data.</text>
</comment>
<reference evidence="1" key="1">
    <citation type="journal article" date="2015" name="Nature">
        <title>Complex archaea that bridge the gap between prokaryotes and eukaryotes.</title>
        <authorList>
            <person name="Spang A."/>
            <person name="Saw J.H."/>
            <person name="Jorgensen S.L."/>
            <person name="Zaremba-Niedzwiedzka K."/>
            <person name="Martijn J."/>
            <person name="Lind A.E."/>
            <person name="van Eijk R."/>
            <person name="Schleper C."/>
            <person name="Guy L."/>
            <person name="Ettema T.J."/>
        </authorList>
    </citation>
    <scope>NUCLEOTIDE SEQUENCE</scope>
</reference>
<dbReference type="AlphaFoldDB" id="A0A0F9U2A1"/>